<proteinExistence type="predicted"/>
<gene>
    <name evidence="1" type="ORF">XAT740_LOCUS47254</name>
</gene>
<accession>A0A816AGL4</accession>
<organism evidence="1 2">
    <name type="scientific">Adineta ricciae</name>
    <name type="common">Rotifer</name>
    <dbReference type="NCBI Taxonomy" id="249248"/>
    <lineage>
        <taxon>Eukaryota</taxon>
        <taxon>Metazoa</taxon>
        <taxon>Spiralia</taxon>
        <taxon>Gnathifera</taxon>
        <taxon>Rotifera</taxon>
        <taxon>Eurotatoria</taxon>
        <taxon>Bdelloidea</taxon>
        <taxon>Adinetida</taxon>
        <taxon>Adinetidae</taxon>
        <taxon>Adineta</taxon>
    </lineage>
</organism>
<evidence type="ECO:0000313" key="2">
    <source>
        <dbReference type="Proteomes" id="UP000663828"/>
    </source>
</evidence>
<comment type="caution">
    <text evidence="1">The sequence shown here is derived from an EMBL/GenBank/DDBJ whole genome shotgun (WGS) entry which is preliminary data.</text>
</comment>
<keyword evidence="2" id="KW-1185">Reference proteome</keyword>
<evidence type="ECO:0000313" key="1">
    <source>
        <dbReference type="EMBL" id="CAF1597224.1"/>
    </source>
</evidence>
<reference evidence="1" key="1">
    <citation type="submission" date="2021-02" db="EMBL/GenBank/DDBJ databases">
        <authorList>
            <person name="Nowell W R."/>
        </authorList>
    </citation>
    <scope>NUCLEOTIDE SEQUENCE</scope>
</reference>
<name>A0A816AGL4_ADIRI</name>
<dbReference type="EMBL" id="CAJNOR010006515">
    <property type="protein sequence ID" value="CAF1597224.1"/>
    <property type="molecule type" value="Genomic_DNA"/>
</dbReference>
<dbReference type="Proteomes" id="UP000663828">
    <property type="component" value="Unassembled WGS sequence"/>
</dbReference>
<protein>
    <submittedName>
        <fullName evidence="1">Uncharacterized protein</fullName>
    </submittedName>
</protein>
<sequence length="53" mass="6198">YGYRLLRLPISTVTGYYDYRLKTPLPITSTPRRAARFRKCYGKPKAHSQPTTH</sequence>
<dbReference type="AlphaFoldDB" id="A0A816AGL4"/>
<feature type="non-terminal residue" evidence="1">
    <location>
        <position position="1"/>
    </location>
</feature>